<evidence type="ECO:0000313" key="2">
    <source>
        <dbReference type="Proteomes" id="UP001321486"/>
    </source>
</evidence>
<organism evidence="1 2">
    <name type="scientific">Frondihabitans sucicola</name>
    <dbReference type="NCBI Taxonomy" id="1268041"/>
    <lineage>
        <taxon>Bacteria</taxon>
        <taxon>Bacillati</taxon>
        <taxon>Actinomycetota</taxon>
        <taxon>Actinomycetes</taxon>
        <taxon>Micrococcales</taxon>
        <taxon>Microbacteriaceae</taxon>
        <taxon>Frondihabitans</taxon>
    </lineage>
</organism>
<dbReference type="Proteomes" id="UP001321486">
    <property type="component" value="Chromosome"/>
</dbReference>
<name>A0ABM8GM02_9MICO</name>
<sequence length="123" mass="12701">MDQAAATETPADAVGPFIEPAALLHGFGCPRELLRRMTAAGVVLALPMRDGQVGYPAFQFDSNGEPLPGLARVLDALDPARSHTWRDAVWLASPNGALSGSTPAQSLRAGDVDAVLAVAAPLS</sequence>
<protein>
    <recommendedName>
        <fullName evidence="3">DUF2384 domain-containing protein</fullName>
    </recommendedName>
</protein>
<proteinExistence type="predicted"/>
<dbReference type="RefSeq" id="WP_286346235.1">
    <property type="nucleotide sequence ID" value="NZ_AP027732.1"/>
</dbReference>
<dbReference type="EMBL" id="AP027732">
    <property type="protein sequence ID" value="BDZ49443.1"/>
    <property type="molecule type" value="Genomic_DNA"/>
</dbReference>
<evidence type="ECO:0008006" key="3">
    <source>
        <dbReference type="Google" id="ProtNLM"/>
    </source>
</evidence>
<accession>A0ABM8GM02</accession>
<keyword evidence="2" id="KW-1185">Reference proteome</keyword>
<evidence type="ECO:0000313" key="1">
    <source>
        <dbReference type="EMBL" id="BDZ49443.1"/>
    </source>
</evidence>
<reference evidence="2" key="1">
    <citation type="journal article" date="2019" name="Int. J. Syst. Evol. Microbiol.">
        <title>The Global Catalogue of Microorganisms (GCM) 10K type strain sequencing project: providing services to taxonomists for standard genome sequencing and annotation.</title>
        <authorList>
            <consortium name="The Broad Institute Genomics Platform"/>
            <consortium name="The Broad Institute Genome Sequencing Center for Infectious Disease"/>
            <person name="Wu L."/>
            <person name="Ma J."/>
        </authorList>
    </citation>
    <scope>NUCLEOTIDE SEQUENCE [LARGE SCALE GENOMIC DNA]</scope>
    <source>
        <strain evidence="2">NBRC 108728</strain>
    </source>
</reference>
<gene>
    <name evidence="1" type="ORF">GCM10025867_16840</name>
</gene>